<gene>
    <name evidence="2" type="ORF">SAMN02910297_00927</name>
    <name evidence="1" type="ORF">YLM1_0616</name>
</gene>
<dbReference type="AlphaFoldDB" id="A0A126QYE1"/>
<sequence>MEHVTNNIMPGKSIIIQSDYISQGAKFYDSFVNALKELKEIISSKVEKIVHNEEKSSTQLVLDIKESFESIEDILAKSPLYEDEYFTFSSIKDMSFYILDDKSLYAHLEMILDLITNFIDIIQIKKSNSRDYVEKQEEFSLFLSKYEQKFYTEISKPSEYYDERTLGEITNSLLDL</sequence>
<dbReference type="EMBL" id="FOTL01000012">
    <property type="protein sequence ID" value="SFL45574.1"/>
    <property type="molecule type" value="Genomic_DNA"/>
</dbReference>
<dbReference type="Proteomes" id="UP000183442">
    <property type="component" value="Unassembled WGS sequence"/>
</dbReference>
<proteinExistence type="predicted"/>
<name>A0A126QYE1_METOL</name>
<dbReference type="EMBL" id="CP014265">
    <property type="protein sequence ID" value="AMK15173.1"/>
    <property type="molecule type" value="Genomic_DNA"/>
</dbReference>
<dbReference type="RefSeq" id="WP_067146190.1">
    <property type="nucleotide sequence ID" value="NZ_CP014265.1"/>
</dbReference>
<dbReference type="KEGG" id="mol:YLM1_0616"/>
<reference evidence="4" key="3">
    <citation type="submission" date="2016-10" db="EMBL/GenBank/DDBJ databases">
        <authorList>
            <person name="Varghese N."/>
        </authorList>
    </citation>
    <scope>NUCLEOTIDE SEQUENCE [LARGE SCALE GENOMIC DNA]</scope>
    <source>
        <strain evidence="4">DSM 16632</strain>
    </source>
</reference>
<dbReference type="PATRIC" id="fig|294671.3.peg.640"/>
<keyword evidence="3" id="KW-1185">Reference proteome</keyword>
<reference evidence="3" key="2">
    <citation type="submission" date="2016-02" db="EMBL/GenBank/DDBJ databases">
        <title>The draft genome sequence of the rumen methanogen Methanobrevibacter olleyae YLM1.</title>
        <authorList>
            <consortium name="New Zealand Agricultural Greenhouse Gas Research Centre/Pastoral Greenhouse Gas Research Consortium"/>
            <person name="Kelly W.J."/>
            <person name="Li D."/>
            <person name="Lambie S.C."/>
            <person name="Attwood G.T."/>
            <person name="Altermann E."/>
            <person name="Leahy S.C."/>
        </authorList>
    </citation>
    <scope>NUCLEOTIDE SEQUENCE [LARGE SCALE GENOMIC DNA]</scope>
    <source>
        <strain evidence="3">YLM1</strain>
    </source>
</reference>
<protein>
    <submittedName>
        <fullName evidence="1">Uncharacterized protein</fullName>
    </submittedName>
</protein>
<organism evidence="1 3">
    <name type="scientific">Methanobrevibacter olleyae</name>
    <dbReference type="NCBI Taxonomy" id="294671"/>
    <lineage>
        <taxon>Archaea</taxon>
        <taxon>Methanobacteriati</taxon>
        <taxon>Methanobacteriota</taxon>
        <taxon>Methanomada group</taxon>
        <taxon>Methanobacteria</taxon>
        <taxon>Methanobacteriales</taxon>
        <taxon>Methanobacteriaceae</taxon>
        <taxon>Methanobrevibacter</taxon>
    </lineage>
</organism>
<evidence type="ECO:0000313" key="2">
    <source>
        <dbReference type="EMBL" id="SFL45574.1"/>
    </source>
</evidence>
<reference evidence="2" key="4">
    <citation type="submission" date="2016-10" db="EMBL/GenBank/DDBJ databases">
        <authorList>
            <person name="de Groot N.N."/>
        </authorList>
    </citation>
    <scope>NUCLEOTIDE SEQUENCE [LARGE SCALE GENOMIC DNA]</scope>
    <source>
        <strain evidence="2">DSM 16632</strain>
    </source>
</reference>
<dbReference type="GeneID" id="28488913"/>
<evidence type="ECO:0000313" key="3">
    <source>
        <dbReference type="Proteomes" id="UP000066376"/>
    </source>
</evidence>
<evidence type="ECO:0000313" key="4">
    <source>
        <dbReference type="Proteomes" id="UP000183442"/>
    </source>
</evidence>
<evidence type="ECO:0000313" key="1">
    <source>
        <dbReference type="EMBL" id="AMK15173.1"/>
    </source>
</evidence>
<accession>A0A126QYE1</accession>
<dbReference type="Proteomes" id="UP000066376">
    <property type="component" value="Chromosome"/>
</dbReference>
<reference evidence="1 3" key="1">
    <citation type="journal article" date="2016" name="Genome Announc.">
        <title>Draft Genome Sequence of the Rumen Methanogen Methanobrevibacter olleyae YLM1.</title>
        <authorList>
            <person name="Kelly W.J."/>
            <person name="Li D."/>
            <person name="Lambie S.C."/>
            <person name="Cox F."/>
            <person name="Attwood G.T."/>
            <person name="Altermann E."/>
            <person name="Leahy S.C."/>
        </authorList>
    </citation>
    <scope>NUCLEOTIDE SEQUENCE [LARGE SCALE GENOMIC DNA]</scope>
    <source>
        <strain evidence="1 3">YLM1</strain>
    </source>
</reference>
<dbReference type="STRING" id="294671.YLM1_0616"/>